<comment type="similarity">
    <text evidence="1">Belongs to the short-chain dehydrogenases/reductases (SDR) family.</text>
</comment>
<feature type="region of interest" description="Disordered" evidence="4">
    <location>
        <begin position="80"/>
        <end position="110"/>
    </location>
</feature>
<dbReference type="Proteomes" id="UP000004994">
    <property type="component" value="Chromosome 4"/>
</dbReference>
<keyword evidence="3" id="KW-0520">NAD</keyword>
<dbReference type="InterPro" id="IPR036291">
    <property type="entry name" value="NAD(P)-bd_dom_sf"/>
</dbReference>
<proteinExistence type="inferred from homology"/>
<dbReference type="PRINTS" id="PR00080">
    <property type="entry name" value="SDRFAMILY"/>
</dbReference>
<dbReference type="PRINTS" id="PR00081">
    <property type="entry name" value="GDHRDH"/>
</dbReference>
<dbReference type="STRING" id="4081.A0A3Q7G430"/>
<accession>A0A3Q7G430</accession>
<dbReference type="Pfam" id="PF13561">
    <property type="entry name" value="adh_short_C2"/>
    <property type="match status" value="1"/>
</dbReference>
<keyword evidence="6" id="KW-1185">Reference proteome</keyword>
<dbReference type="CDD" id="cd05326">
    <property type="entry name" value="secoisolariciresinol-DH_like_SDR_c"/>
    <property type="match status" value="1"/>
</dbReference>
<dbReference type="InParanoid" id="A0A3Q7G430"/>
<keyword evidence="2" id="KW-0560">Oxidoreductase</keyword>
<evidence type="ECO:0000256" key="1">
    <source>
        <dbReference type="ARBA" id="ARBA00006484"/>
    </source>
</evidence>
<name>A0A3Q7G430_SOLLC</name>
<dbReference type="GO" id="GO:0005829">
    <property type="term" value="C:cytosol"/>
    <property type="evidence" value="ECO:0000318"/>
    <property type="project" value="GO_Central"/>
</dbReference>
<organism evidence="5">
    <name type="scientific">Solanum lycopersicum</name>
    <name type="common">Tomato</name>
    <name type="synonym">Lycopersicon esculentum</name>
    <dbReference type="NCBI Taxonomy" id="4081"/>
    <lineage>
        <taxon>Eukaryota</taxon>
        <taxon>Viridiplantae</taxon>
        <taxon>Streptophyta</taxon>
        <taxon>Embryophyta</taxon>
        <taxon>Tracheophyta</taxon>
        <taxon>Spermatophyta</taxon>
        <taxon>Magnoliopsida</taxon>
        <taxon>eudicotyledons</taxon>
        <taxon>Gunneridae</taxon>
        <taxon>Pentapetalae</taxon>
        <taxon>asterids</taxon>
        <taxon>lamiids</taxon>
        <taxon>Solanales</taxon>
        <taxon>Solanaceae</taxon>
        <taxon>Solanoideae</taxon>
        <taxon>Solaneae</taxon>
        <taxon>Solanum</taxon>
        <taxon>Solanum subgen. Lycopersicon</taxon>
    </lineage>
</organism>
<evidence type="ECO:0000313" key="5">
    <source>
        <dbReference type="EnsemblPlants" id="Solyc04g071970.3.1"/>
    </source>
</evidence>
<reference evidence="5" key="1">
    <citation type="journal article" date="2012" name="Nature">
        <title>The tomato genome sequence provides insights into fleshy fruit evolution.</title>
        <authorList>
            <consortium name="Tomato Genome Consortium"/>
        </authorList>
    </citation>
    <scope>NUCLEOTIDE SEQUENCE [LARGE SCALE GENOMIC DNA]</scope>
    <source>
        <strain evidence="5">cv. Heinz 1706</strain>
    </source>
</reference>
<dbReference type="PANTHER" id="PTHR42820:SF11">
    <property type="entry name" value="XANTHOXIN DEHYDROGENASE-LIKE"/>
    <property type="match status" value="1"/>
</dbReference>
<evidence type="ECO:0000256" key="2">
    <source>
        <dbReference type="ARBA" id="ARBA00023002"/>
    </source>
</evidence>
<evidence type="ECO:0000256" key="4">
    <source>
        <dbReference type="SAM" id="MobiDB-lite"/>
    </source>
</evidence>
<dbReference type="InterPro" id="IPR002347">
    <property type="entry name" value="SDR_fam"/>
</dbReference>
<dbReference type="Gramene" id="Solyc04g071970.3.1">
    <property type="protein sequence ID" value="Solyc04g071970.3.1"/>
    <property type="gene ID" value="Solyc04g071970.3"/>
</dbReference>
<reference evidence="5" key="2">
    <citation type="submission" date="2019-01" db="UniProtKB">
        <authorList>
            <consortium name="EnsemblPlants"/>
        </authorList>
    </citation>
    <scope>IDENTIFICATION</scope>
    <source>
        <strain evidence="5">cv. Heinz 1706</strain>
    </source>
</reference>
<dbReference type="PaxDb" id="4081-Solyc04g071960.2.1"/>
<dbReference type="NCBIfam" id="NF005559">
    <property type="entry name" value="PRK07231.1"/>
    <property type="match status" value="1"/>
</dbReference>
<dbReference type="FunFam" id="3.40.50.720:FF:000084">
    <property type="entry name" value="Short-chain dehydrogenase reductase"/>
    <property type="match status" value="1"/>
</dbReference>
<dbReference type="GO" id="GO:0009688">
    <property type="term" value="P:abscisic acid biosynthetic process"/>
    <property type="evidence" value="ECO:0000318"/>
    <property type="project" value="GO_Central"/>
</dbReference>
<dbReference type="AlphaFoldDB" id="A0A3Q7G430"/>
<dbReference type="EnsemblPlants" id="Solyc04g071970.3.1">
    <property type="protein sequence ID" value="Solyc04g071970.3.1"/>
    <property type="gene ID" value="Solyc04g071970.3"/>
</dbReference>
<dbReference type="InterPro" id="IPR045309">
    <property type="entry name" value="ABA2-like"/>
</dbReference>
<dbReference type="Gene3D" id="3.40.50.720">
    <property type="entry name" value="NAD(P)-binding Rossmann-like Domain"/>
    <property type="match status" value="1"/>
</dbReference>
<evidence type="ECO:0000256" key="3">
    <source>
        <dbReference type="ARBA" id="ARBA00023027"/>
    </source>
</evidence>
<evidence type="ECO:0000313" key="6">
    <source>
        <dbReference type="Proteomes" id="UP000004994"/>
    </source>
</evidence>
<sequence>MLFAVEGGGFFSSSASGYSKGLTLLLLGQKNEEKPMRVAPWNQYQLVDQETDSDLQLASGKNRLVRGCGSFVCFGRAAAGPESPSPLKVGPTQQPEVLPSCPASDKGSDQPQCVNIVEDSYISPKLALKSSLKKPVNSVSISGGNERDTISEKVDDAPNPVEKRKVQWTDTTGGELFEIREFEPSDDGESDDEFESGNERTCSCKIMLLGRVALVTGGASGIGESIVRLFHKHGAKVCIVDIQDAFGKRVCESLGDEDSACFIHCDVTSETDVSNAVDFAVERFGTLDIIVNNAGLTGAPCSNILDYDLSVFDNVLDVNVRGVFLGMKHAARIMIPRKRGSIVSLCSVAGSIGGLGPHAYTASKFALLGLTQNVAAEMGKHGVRVNCVSPYAVATELGLLHLPPEQRTDDAIADFNSHFGKFANLKGVDLMAQDVAKAVLFLASDEASYISGHDLKVDGGFSSVNHSLKVFT</sequence>
<protein>
    <submittedName>
        <fullName evidence="5">Uncharacterized protein</fullName>
    </submittedName>
</protein>
<dbReference type="PANTHER" id="PTHR42820">
    <property type="entry name" value="SHORT-CHAIN DEHYDROGENASE REDUCTASE"/>
    <property type="match status" value="1"/>
</dbReference>
<dbReference type="GO" id="GO:0010301">
    <property type="term" value="F:xanthoxin dehydrogenase (NAD+) activity"/>
    <property type="evidence" value="ECO:0000318"/>
    <property type="project" value="GO_Central"/>
</dbReference>
<dbReference type="SUPFAM" id="SSF51735">
    <property type="entry name" value="NAD(P)-binding Rossmann-fold domains"/>
    <property type="match status" value="1"/>
</dbReference>